<accession>L1IKU2</accession>
<evidence type="ECO:0000256" key="1">
    <source>
        <dbReference type="SAM" id="SignalP"/>
    </source>
</evidence>
<name>L1IKU2_GUITC</name>
<dbReference type="EnsemblProtists" id="EKX36846">
    <property type="protein sequence ID" value="EKX36846"/>
    <property type="gene ID" value="GUITHDRAFT_145466"/>
</dbReference>
<organism evidence="2">
    <name type="scientific">Guillardia theta (strain CCMP2712)</name>
    <name type="common">Cryptophyte</name>
    <dbReference type="NCBI Taxonomy" id="905079"/>
    <lineage>
        <taxon>Eukaryota</taxon>
        <taxon>Cryptophyceae</taxon>
        <taxon>Pyrenomonadales</taxon>
        <taxon>Geminigeraceae</taxon>
        <taxon>Guillardia</taxon>
    </lineage>
</organism>
<protein>
    <submittedName>
        <fullName evidence="2 3">Uncharacterized protein</fullName>
    </submittedName>
</protein>
<proteinExistence type="predicted"/>
<evidence type="ECO:0000313" key="3">
    <source>
        <dbReference type="EnsemblProtists" id="EKX36846"/>
    </source>
</evidence>
<reference evidence="4" key="2">
    <citation type="submission" date="2012-11" db="EMBL/GenBank/DDBJ databases">
        <authorList>
            <person name="Kuo A."/>
            <person name="Curtis B.A."/>
            <person name="Tanifuji G."/>
            <person name="Burki F."/>
            <person name="Gruber A."/>
            <person name="Irimia M."/>
            <person name="Maruyama S."/>
            <person name="Arias M.C."/>
            <person name="Ball S.G."/>
            <person name="Gile G.H."/>
            <person name="Hirakawa Y."/>
            <person name="Hopkins J.F."/>
            <person name="Rensing S.A."/>
            <person name="Schmutz J."/>
            <person name="Symeonidi A."/>
            <person name="Elias M."/>
            <person name="Eveleigh R.J."/>
            <person name="Herman E.K."/>
            <person name="Klute M.J."/>
            <person name="Nakayama T."/>
            <person name="Obornik M."/>
            <person name="Reyes-Prieto A."/>
            <person name="Armbrust E.V."/>
            <person name="Aves S.J."/>
            <person name="Beiko R.G."/>
            <person name="Coutinho P."/>
            <person name="Dacks J.B."/>
            <person name="Durnford D.G."/>
            <person name="Fast N.M."/>
            <person name="Green B.R."/>
            <person name="Grisdale C."/>
            <person name="Hempe F."/>
            <person name="Henrissat B."/>
            <person name="Hoppner M.P."/>
            <person name="Ishida K.-I."/>
            <person name="Kim E."/>
            <person name="Koreny L."/>
            <person name="Kroth P.G."/>
            <person name="Liu Y."/>
            <person name="Malik S.-B."/>
            <person name="Maier U.G."/>
            <person name="McRose D."/>
            <person name="Mock T."/>
            <person name="Neilson J.A."/>
            <person name="Onodera N.T."/>
            <person name="Poole A.M."/>
            <person name="Pritham E.J."/>
            <person name="Richards T.A."/>
            <person name="Rocap G."/>
            <person name="Roy S.W."/>
            <person name="Sarai C."/>
            <person name="Schaack S."/>
            <person name="Shirato S."/>
            <person name="Slamovits C.H."/>
            <person name="Spencer D.F."/>
            <person name="Suzuki S."/>
            <person name="Worden A.Z."/>
            <person name="Zauner S."/>
            <person name="Barry K."/>
            <person name="Bell C."/>
            <person name="Bharti A.K."/>
            <person name="Crow J.A."/>
            <person name="Grimwood J."/>
            <person name="Kramer R."/>
            <person name="Lindquist E."/>
            <person name="Lucas S."/>
            <person name="Salamov A."/>
            <person name="McFadden G.I."/>
            <person name="Lane C.E."/>
            <person name="Keeling P.J."/>
            <person name="Gray M.W."/>
            <person name="Grigoriev I.V."/>
            <person name="Archibald J.M."/>
        </authorList>
    </citation>
    <scope>NUCLEOTIDE SEQUENCE</scope>
    <source>
        <strain evidence="4">CCMP2712</strain>
    </source>
</reference>
<keyword evidence="1" id="KW-0732">Signal</keyword>
<keyword evidence="4" id="KW-1185">Reference proteome</keyword>
<dbReference type="EMBL" id="JH993067">
    <property type="protein sequence ID" value="EKX36846.1"/>
    <property type="molecule type" value="Genomic_DNA"/>
</dbReference>
<gene>
    <name evidence="2" type="ORF">GUITHDRAFT_145466</name>
</gene>
<sequence>MSHALLLILSCSSSLPSTLSFDDCVAIGQVSHLVATLDLTRSKTDSNKASNAIAQKLLQGWTLLGETCPQDGCLVPLMLDPKTSIKVLINATIECKISLVPGNQPRKALASCEDVRQSRELVALIEDTVRALQSIEEWSDSQKP</sequence>
<dbReference type="KEGG" id="gtt:GUITHDRAFT_145466"/>
<dbReference type="InterPro" id="IPR009563">
    <property type="entry name" value="SSSCA1"/>
</dbReference>
<dbReference type="RefSeq" id="XP_005823826.1">
    <property type="nucleotide sequence ID" value="XM_005823769.1"/>
</dbReference>
<feature type="signal peptide" evidence="1">
    <location>
        <begin position="1"/>
        <end position="20"/>
    </location>
</feature>
<dbReference type="GeneID" id="17293579"/>
<feature type="chain" id="PRO_5008770201" evidence="1">
    <location>
        <begin position="21"/>
        <end position="144"/>
    </location>
</feature>
<evidence type="ECO:0000313" key="2">
    <source>
        <dbReference type="EMBL" id="EKX36846.1"/>
    </source>
</evidence>
<reference evidence="3" key="3">
    <citation type="submission" date="2015-06" db="UniProtKB">
        <authorList>
            <consortium name="EnsemblProtists"/>
        </authorList>
    </citation>
    <scope>IDENTIFICATION</scope>
</reference>
<dbReference type="Proteomes" id="UP000011087">
    <property type="component" value="Unassembled WGS sequence"/>
</dbReference>
<dbReference type="OrthoDB" id="28939at2759"/>
<dbReference type="InterPro" id="IPR051888">
    <property type="entry name" value="UPF0148_domain"/>
</dbReference>
<dbReference type="Pfam" id="PF06677">
    <property type="entry name" value="Auto_anti-p27"/>
    <property type="match status" value="1"/>
</dbReference>
<dbReference type="HOGENOM" id="CLU_1800132_0_0_1"/>
<dbReference type="PaxDb" id="55529-EKX36846"/>
<dbReference type="AlphaFoldDB" id="L1IKU2"/>
<dbReference type="PANTHER" id="PTHR16537:SF1">
    <property type="entry name" value="PROTEIN ZNRD2"/>
    <property type="match status" value="1"/>
</dbReference>
<reference evidence="2 4" key="1">
    <citation type="journal article" date="2012" name="Nature">
        <title>Algal genomes reveal evolutionary mosaicism and the fate of nucleomorphs.</title>
        <authorList>
            <consortium name="DOE Joint Genome Institute"/>
            <person name="Curtis B.A."/>
            <person name="Tanifuji G."/>
            <person name="Burki F."/>
            <person name="Gruber A."/>
            <person name="Irimia M."/>
            <person name="Maruyama S."/>
            <person name="Arias M.C."/>
            <person name="Ball S.G."/>
            <person name="Gile G.H."/>
            <person name="Hirakawa Y."/>
            <person name="Hopkins J.F."/>
            <person name="Kuo A."/>
            <person name="Rensing S.A."/>
            <person name="Schmutz J."/>
            <person name="Symeonidi A."/>
            <person name="Elias M."/>
            <person name="Eveleigh R.J."/>
            <person name="Herman E.K."/>
            <person name="Klute M.J."/>
            <person name="Nakayama T."/>
            <person name="Obornik M."/>
            <person name="Reyes-Prieto A."/>
            <person name="Armbrust E.V."/>
            <person name="Aves S.J."/>
            <person name="Beiko R.G."/>
            <person name="Coutinho P."/>
            <person name="Dacks J.B."/>
            <person name="Durnford D.G."/>
            <person name="Fast N.M."/>
            <person name="Green B.R."/>
            <person name="Grisdale C.J."/>
            <person name="Hempel F."/>
            <person name="Henrissat B."/>
            <person name="Hoppner M.P."/>
            <person name="Ishida K."/>
            <person name="Kim E."/>
            <person name="Koreny L."/>
            <person name="Kroth P.G."/>
            <person name="Liu Y."/>
            <person name="Malik S.B."/>
            <person name="Maier U.G."/>
            <person name="McRose D."/>
            <person name="Mock T."/>
            <person name="Neilson J.A."/>
            <person name="Onodera N.T."/>
            <person name="Poole A.M."/>
            <person name="Pritham E.J."/>
            <person name="Richards T.A."/>
            <person name="Rocap G."/>
            <person name="Roy S.W."/>
            <person name="Sarai C."/>
            <person name="Schaack S."/>
            <person name="Shirato S."/>
            <person name="Slamovits C.H."/>
            <person name="Spencer D.F."/>
            <person name="Suzuki S."/>
            <person name="Worden A.Z."/>
            <person name="Zauner S."/>
            <person name="Barry K."/>
            <person name="Bell C."/>
            <person name="Bharti A.K."/>
            <person name="Crow J.A."/>
            <person name="Grimwood J."/>
            <person name="Kramer R."/>
            <person name="Lindquist E."/>
            <person name="Lucas S."/>
            <person name="Salamov A."/>
            <person name="McFadden G.I."/>
            <person name="Lane C.E."/>
            <person name="Keeling P.J."/>
            <person name="Gray M.W."/>
            <person name="Grigoriev I.V."/>
            <person name="Archibald J.M."/>
        </authorList>
    </citation>
    <scope>NUCLEOTIDE SEQUENCE</scope>
    <source>
        <strain evidence="2 4">CCMP2712</strain>
    </source>
</reference>
<dbReference type="PANTHER" id="PTHR16537">
    <property type="entry name" value="SJOEGREN SYNDROME/SCLERODERMA AUTOANTIGEN 1"/>
    <property type="match status" value="1"/>
</dbReference>
<evidence type="ECO:0000313" key="4">
    <source>
        <dbReference type="Proteomes" id="UP000011087"/>
    </source>
</evidence>